<proteinExistence type="predicted"/>
<dbReference type="EMBL" id="QGKW02001988">
    <property type="protein sequence ID" value="KAF2549911.1"/>
    <property type="molecule type" value="Genomic_DNA"/>
</dbReference>
<organism evidence="2 3">
    <name type="scientific">Brassica cretica</name>
    <name type="common">Mustard</name>
    <dbReference type="NCBI Taxonomy" id="69181"/>
    <lineage>
        <taxon>Eukaryota</taxon>
        <taxon>Viridiplantae</taxon>
        <taxon>Streptophyta</taxon>
        <taxon>Embryophyta</taxon>
        <taxon>Tracheophyta</taxon>
        <taxon>Spermatophyta</taxon>
        <taxon>Magnoliopsida</taxon>
        <taxon>eudicotyledons</taxon>
        <taxon>Gunneridae</taxon>
        <taxon>Pentapetalae</taxon>
        <taxon>rosids</taxon>
        <taxon>malvids</taxon>
        <taxon>Brassicales</taxon>
        <taxon>Brassicaceae</taxon>
        <taxon>Brassiceae</taxon>
        <taxon>Brassica</taxon>
    </lineage>
</organism>
<protein>
    <recommendedName>
        <fullName evidence="4">FBD domain-containing protein</fullName>
    </recommendedName>
</protein>
<evidence type="ECO:0000256" key="1">
    <source>
        <dbReference type="SAM" id="SignalP"/>
    </source>
</evidence>
<accession>A0A8S9GTF5</accession>
<evidence type="ECO:0008006" key="4">
    <source>
        <dbReference type="Google" id="ProtNLM"/>
    </source>
</evidence>
<dbReference type="Proteomes" id="UP000712281">
    <property type="component" value="Unassembled WGS sequence"/>
</dbReference>
<reference evidence="2" key="1">
    <citation type="submission" date="2019-12" db="EMBL/GenBank/DDBJ databases">
        <title>Genome sequencing and annotation of Brassica cretica.</title>
        <authorList>
            <person name="Studholme D.J."/>
            <person name="Sarris P.F."/>
        </authorList>
    </citation>
    <scope>NUCLEOTIDE SEQUENCE</scope>
    <source>
        <strain evidence="2">PFS-001/15</strain>
        <tissue evidence="2">Leaf</tissue>
    </source>
</reference>
<evidence type="ECO:0000313" key="3">
    <source>
        <dbReference type="Proteomes" id="UP000712281"/>
    </source>
</evidence>
<sequence>MLMIVLPYLHSLFVFISLSGVSPVLRNSIRDQTVLWTMVVVEPPLSSCLTNDNLWEFTLKSAGKLNTLIRRVGLFLRNDFSFFLSQLIVPGCTGLVPEGIIACGESLAKNNHKLETLHINGVPGFTKDHLSALLTYLPQEGAIDLEVCPKCDQVRMIPPCSRESCVSGMKVLSQT</sequence>
<dbReference type="AlphaFoldDB" id="A0A8S9GTF5"/>
<keyword evidence="1" id="KW-0732">Signal</keyword>
<name>A0A8S9GTF5_BRACR</name>
<feature type="chain" id="PRO_5035853024" description="FBD domain-containing protein" evidence="1">
    <location>
        <begin position="27"/>
        <end position="175"/>
    </location>
</feature>
<comment type="caution">
    <text evidence="2">The sequence shown here is derived from an EMBL/GenBank/DDBJ whole genome shotgun (WGS) entry which is preliminary data.</text>
</comment>
<evidence type="ECO:0000313" key="2">
    <source>
        <dbReference type="EMBL" id="KAF2549911.1"/>
    </source>
</evidence>
<feature type="signal peptide" evidence="1">
    <location>
        <begin position="1"/>
        <end position="26"/>
    </location>
</feature>
<gene>
    <name evidence="2" type="ORF">F2Q68_00036088</name>
</gene>